<evidence type="ECO:0000256" key="5">
    <source>
        <dbReference type="ARBA" id="ARBA00022692"/>
    </source>
</evidence>
<dbReference type="PANTHER" id="PTHR34501">
    <property type="entry name" value="PROTEIN YDDL-RELATED"/>
    <property type="match status" value="1"/>
</dbReference>
<evidence type="ECO:0000256" key="3">
    <source>
        <dbReference type="ARBA" id="ARBA00022448"/>
    </source>
</evidence>
<evidence type="ECO:0000256" key="10">
    <source>
        <dbReference type="ARBA" id="ARBA00023237"/>
    </source>
</evidence>
<keyword evidence="9" id="KW-0472">Membrane</keyword>
<dbReference type="InterPro" id="IPR002299">
    <property type="entry name" value="Porin_Neis"/>
</dbReference>
<evidence type="ECO:0000256" key="9">
    <source>
        <dbReference type="ARBA" id="ARBA00023136"/>
    </source>
</evidence>
<keyword evidence="10" id="KW-0998">Cell outer membrane</keyword>
<keyword evidence="8" id="KW-0626">Porin</keyword>
<dbReference type="Pfam" id="PF13609">
    <property type="entry name" value="Porin_4"/>
    <property type="match status" value="1"/>
</dbReference>
<evidence type="ECO:0000259" key="12">
    <source>
        <dbReference type="Pfam" id="PF13609"/>
    </source>
</evidence>
<dbReference type="PANTHER" id="PTHR34501:SF9">
    <property type="entry name" value="MAJOR OUTER MEMBRANE PROTEIN P.IA"/>
    <property type="match status" value="1"/>
</dbReference>
<keyword evidence="5" id="KW-0812">Transmembrane</keyword>
<comment type="subcellular location">
    <subcellularLocation>
        <location evidence="1">Cell outer membrane</location>
        <topology evidence="1">Multi-pass membrane protein</topology>
    </subcellularLocation>
</comment>
<evidence type="ECO:0000256" key="7">
    <source>
        <dbReference type="ARBA" id="ARBA00023065"/>
    </source>
</evidence>
<evidence type="ECO:0000256" key="6">
    <source>
        <dbReference type="ARBA" id="ARBA00022729"/>
    </source>
</evidence>
<keyword evidence="7" id="KW-0406">Ion transport</keyword>
<protein>
    <submittedName>
        <fullName evidence="13">Putative porin</fullName>
    </submittedName>
</protein>
<dbReference type="CDD" id="cd00342">
    <property type="entry name" value="gram_neg_porins"/>
    <property type="match status" value="1"/>
</dbReference>
<keyword evidence="14" id="KW-1185">Reference proteome</keyword>
<feature type="domain" description="Porin" evidence="12">
    <location>
        <begin position="12"/>
        <end position="321"/>
    </location>
</feature>
<dbReference type="AlphaFoldDB" id="A0A4R6QGN2"/>
<dbReference type="Proteomes" id="UP000295361">
    <property type="component" value="Unassembled WGS sequence"/>
</dbReference>
<evidence type="ECO:0000256" key="2">
    <source>
        <dbReference type="ARBA" id="ARBA00011233"/>
    </source>
</evidence>
<dbReference type="GO" id="GO:0009279">
    <property type="term" value="C:cell outer membrane"/>
    <property type="evidence" value="ECO:0007669"/>
    <property type="project" value="UniProtKB-SubCell"/>
</dbReference>
<dbReference type="FunCoup" id="A0A4R6QGN2">
    <property type="interactions" value="370"/>
</dbReference>
<dbReference type="InParanoid" id="A0A4R6QGN2"/>
<evidence type="ECO:0000256" key="4">
    <source>
        <dbReference type="ARBA" id="ARBA00022452"/>
    </source>
</evidence>
<feature type="chain" id="PRO_5020541670" evidence="11">
    <location>
        <begin position="23"/>
        <end position="350"/>
    </location>
</feature>
<evidence type="ECO:0000256" key="11">
    <source>
        <dbReference type="SAM" id="SignalP"/>
    </source>
</evidence>
<feature type="signal peptide" evidence="11">
    <location>
        <begin position="1"/>
        <end position="22"/>
    </location>
</feature>
<sequence length="350" mass="36214">MKKQWFTCGTLLVISAAAPAQSSVTVFGVMDVSARYARNASGSLATVASGGNATSRFGVRGEENLGGGLIAGFWLESTVLGDNGGAVFWERRALASLAGPFGELRFGRDYTPAYRAFGASDPFGYLGVGALANGFNARSTTAIARAFGTNPTTVTRSNNSLQYLTPGGLNGFYSHVMIAPSEGSTGADGAYKNLGGRAGYAAGALDFSVYAETTKIAATGANFKQVGAAGFYNFGALKLSASVTRSEYLTSQHKNFLIGAIYSLGNSQFKASYSKVKQQGKNAAGASIDADGANAYALGYVYNLSKRTALYGTAARMVNSGKASYTVLGVPAGPTTSPSSAFELGIRHNF</sequence>
<accession>A0A4R6QGN2</accession>
<dbReference type="InterPro" id="IPR033900">
    <property type="entry name" value="Gram_neg_porin_domain"/>
</dbReference>
<evidence type="ECO:0000313" key="13">
    <source>
        <dbReference type="EMBL" id="TDP62060.1"/>
    </source>
</evidence>
<dbReference type="GO" id="GO:0006811">
    <property type="term" value="P:monoatomic ion transport"/>
    <property type="evidence" value="ECO:0007669"/>
    <property type="project" value="UniProtKB-KW"/>
</dbReference>
<dbReference type="Gene3D" id="2.40.160.10">
    <property type="entry name" value="Porin"/>
    <property type="match status" value="1"/>
</dbReference>
<dbReference type="RefSeq" id="WP_133703250.1">
    <property type="nucleotide sequence ID" value="NZ_SNXS01000009.1"/>
</dbReference>
<keyword evidence="6 11" id="KW-0732">Signal</keyword>
<evidence type="ECO:0000313" key="14">
    <source>
        <dbReference type="Proteomes" id="UP000295361"/>
    </source>
</evidence>
<evidence type="ECO:0000256" key="8">
    <source>
        <dbReference type="ARBA" id="ARBA00023114"/>
    </source>
</evidence>
<dbReference type="OrthoDB" id="6975458at2"/>
<dbReference type="SUPFAM" id="SSF56935">
    <property type="entry name" value="Porins"/>
    <property type="match status" value="1"/>
</dbReference>
<dbReference type="PRINTS" id="PR00184">
    <property type="entry name" value="NEISSPPORIN"/>
</dbReference>
<organism evidence="13 14">
    <name type="scientific">Roseateles toxinivorans</name>
    <dbReference type="NCBI Taxonomy" id="270368"/>
    <lineage>
        <taxon>Bacteria</taxon>
        <taxon>Pseudomonadati</taxon>
        <taxon>Pseudomonadota</taxon>
        <taxon>Betaproteobacteria</taxon>
        <taxon>Burkholderiales</taxon>
        <taxon>Sphaerotilaceae</taxon>
        <taxon>Roseateles</taxon>
    </lineage>
</organism>
<comment type="caution">
    <text evidence="13">The sequence shown here is derived from an EMBL/GenBank/DDBJ whole genome shotgun (WGS) entry which is preliminary data.</text>
</comment>
<dbReference type="EMBL" id="SNXS01000009">
    <property type="protein sequence ID" value="TDP62060.1"/>
    <property type="molecule type" value="Genomic_DNA"/>
</dbReference>
<reference evidence="13 14" key="1">
    <citation type="submission" date="2019-03" db="EMBL/GenBank/DDBJ databases">
        <title>Genomic Encyclopedia of Type Strains, Phase IV (KMG-IV): sequencing the most valuable type-strain genomes for metagenomic binning, comparative biology and taxonomic classification.</title>
        <authorList>
            <person name="Goeker M."/>
        </authorList>
    </citation>
    <scope>NUCLEOTIDE SEQUENCE [LARGE SCALE GENOMIC DNA]</scope>
    <source>
        <strain evidence="13 14">DSM 16998</strain>
    </source>
</reference>
<evidence type="ECO:0000256" key="1">
    <source>
        <dbReference type="ARBA" id="ARBA00004571"/>
    </source>
</evidence>
<dbReference type="GO" id="GO:0046930">
    <property type="term" value="C:pore complex"/>
    <property type="evidence" value="ECO:0007669"/>
    <property type="project" value="UniProtKB-KW"/>
</dbReference>
<dbReference type="InterPro" id="IPR023614">
    <property type="entry name" value="Porin_dom_sf"/>
</dbReference>
<keyword evidence="4" id="KW-1134">Transmembrane beta strand</keyword>
<gene>
    <name evidence="13" type="ORF">DES47_10940</name>
</gene>
<proteinExistence type="predicted"/>
<comment type="subunit">
    <text evidence="2">Homotrimer.</text>
</comment>
<dbReference type="InterPro" id="IPR050298">
    <property type="entry name" value="Gram-neg_bact_OMP"/>
</dbReference>
<dbReference type="GO" id="GO:0015288">
    <property type="term" value="F:porin activity"/>
    <property type="evidence" value="ECO:0007669"/>
    <property type="project" value="UniProtKB-KW"/>
</dbReference>
<keyword evidence="3" id="KW-0813">Transport</keyword>
<name>A0A4R6QGN2_9BURK</name>